<dbReference type="InterPro" id="IPR050491">
    <property type="entry name" value="AmpC-like"/>
</dbReference>
<evidence type="ECO:0000313" key="4">
    <source>
        <dbReference type="Proteomes" id="UP000586305"/>
    </source>
</evidence>
<keyword evidence="4" id="KW-1185">Reference proteome</keyword>
<dbReference type="Pfam" id="PF00144">
    <property type="entry name" value="Beta-lactamase"/>
    <property type="match status" value="1"/>
</dbReference>
<dbReference type="InterPro" id="IPR001466">
    <property type="entry name" value="Beta-lactam-related"/>
</dbReference>
<protein>
    <submittedName>
        <fullName evidence="3">Beta-lactamase family protein</fullName>
    </submittedName>
</protein>
<feature type="domain" description="Beta-lactamase-related" evidence="2">
    <location>
        <begin position="46"/>
        <end position="350"/>
    </location>
</feature>
<feature type="signal peptide" evidence="1">
    <location>
        <begin position="1"/>
        <end position="24"/>
    </location>
</feature>
<dbReference type="Gene3D" id="3.40.710.10">
    <property type="entry name" value="DD-peptidase/beta-lactamase superfamily"/>
    <property type="match status" value="1"/>
</dbReference>
<dbReference type="EMBL" id="JABBPG010000001">
    <property type="protein sequence ID" value="NOU49782.1"/>
    <property type="molecule type" value="Genomic_DNA"/>
</dbReference>
<comment type="caution">
    <text evidence="3">The sequence shown here is derived from an EMBL/GenBank/DDBJ whole genome shotgun (WGS) entry which is preliminary data.</text>
</comment>
<sequence>MKRVLAIVVLCFFYLSAFSSTSFAATVTEREKLKALEQQLDVLGDSGQVSGSFLFSRKGKVIFKKTIGKVHPNRADKLLTHSAFNLGSVSKQFTAMAIMLLHHQGKLNYDERVSHYLPKFPYKNVTIRHLLTHTSGMVDYEELTDKYWDERDFTNQDMMVLFAKHAPSLEFSPGSQFEYSNTGYVVLAHLVENISKQSLEAFSKQYIFQPLHMENTRIFTVLSKNQDFKNRVYGQFKDELEDLYHLEGVTGDGAVYSTVDDLLKWHNGLRDHQLLPETLQREAFSPTVLNDGSLSHYGFGWSIDDESPFIVAHSGNWVGFRAYIHRNMSEDEVLIFMTNQSGGLGFDELRTLLYSALDTELSYIY</sequence>
<proteinExistence type="predicted"/>
<reference evidence="3 4" key="1">
    <citation type="submission" date="2020-04" db="EMBL/GenBank/DDBJ databases">
        <title>Pseudoalteromonas caenipelagi sp. nov., isolated from a tidal flat.</title>
        <authorList>
            <person name="Park S."/>
            <person name="Yoon J.-H."/>
        </authorList>
    </citation>
    <scope>NUCLEOTIDE SEQUENCE [LARGE SCALE GENOMIC DNA]</scope>
    <source>
        <strain evidence="3 4">JBTF-M23</strain>
    </source>
</reference>
<dbReference type="SUPFAM" id="SSF56601">
    <property type="entry name" value="beta-lactamase/transpeptidase-like"/>
    <property type="match status" value="1"/>
</dbReference>
<evidence type="ECO:0000259" key="2">
    <source>
        <dbReference type="Pfam" id="PF00144"/>
    </source>
</evidence>
<evidence type="ECO:0000313" key="3">
    <source>
        <dbReference type="EMBL" id="NOU49782.1"/>
    </source>
</evidence>
<dbReference type="Proteomes" id="UP000586305">
    <property type="component" value="Unassembled WGS sequence"/>
</dbReference>
<dbReference type="PANTHER" id="PTHR46825:SF9">
    <property type="entry name" value="BETA-LACTAMASE-RELATED DOMAIN-CONTAINING PROTEIN"/>
    <property type="match status" value="1"/>
</dbReference>
<dbReference type="RefSeq" id="WP_171624836.1">
    <property type="nucleotide sequence ID" value="NZ_JABBPG010000001.1"/>
</dbReference>
<accession>A0A849V8X4</accession>
<keyword evidence="1" id="KW-0732">Signal</keyword>
<gene>
    <name evidence="3" type="ORF">HG263_04440</name>
</gene>
<feature type="chain" id="PRO_5032767280" evidence="1">
    <location>
        <begin position="25"/>
        <end position="365"/>
    </location>
</feature>
<organism evidence="3 4">
    <name type="scientific">Pseudoalteromonas caenipelagi</name>
    <dbReference type="NCBI Taxonomy" id="2726988"/>
    <lineage>
        <taxon>Bacteria</taxon>
        <taxon>Pseudomonadati</taxon>
        <taxon>Pseudomonadota</taxon>
        <taxon>Gammaproteobacteria</taxon>
        <taxon>Alteromonadales</taxon>
        <taxon>Pseudoalteromonadaceae</taxon>
        <taxon>Pseudoalteromonas</taxon>
    </lineage>
</organism>
<evidence type="ECO:0000256" key="1">
    <source>
        <dbReference type="SAM" id="SignalP"/>
    </source>
</evidence>
<dbReference type="AlphaFoldDB" id="A0A849V8X4"/>
<dbReference type="InterPro" id="IPR012338">
    <property type="entry name" value="Beta-lactam/transpept-like"/>
</dbReference>
<dbReference type="PANTHER" id="PTHR46825">
    <property type="entry name" value="D-ALANYL-D-ALANINE-CARBOXYPEPTIDASE/ENDOPEPTIDASE AMPH"/>
    <property type="match status" value="1"/>
</dbReference>
<name>A0A849V8X4_9GAMM</name>